<dbReference type="PROSITE" id="PS01209">
    <property type="entry name" value="LDLRA_1"/>
    <property type="match status" value="1"/>
</dbReference>
<dbReference type="Gene3D" id="2.40.128.620">
    <property type="match status" value="1"/>
</dbReference>
<dbReference type="InterPro" id="IPR050685">
    <property type="entry name" value="LDLR"/>
</dbReference>
<keyword evidence="4" id="KW-0677">Repeat</keyword>
<dbReference type="EMBL" id="BLXT01003539">
    <property type="protein sequence ID" value="GFO01757.1"/>
    <property type="molecule type" value="Genomic_DNA"/>
</dbReference>
<evidence type="ECO:0000256" key="1">
    <source>
        <dbReference type="ARBA" id="ARBA00004167"/>
    </source>
</evidence>
<feature type="disulfide bond" evidence="8">
    <location>
        <begin position="191"/>
        <end position="209"/>
    </location>
</feature>
<evidence type="ECO:0000256" key="7">
    <source>
        <dbReference type="ARBA" id="ARBA00023157"/>
    </source>
</evidence>
<dbReference type="GO" id="GO:0016192">
    <property type="term" value="P:vesicle-mediated transport"/>
    <property type="evidence" value="ECO:0007669"/>
    <property type="project" value="UniProtKB-ARBA"/>
</dbReference>
<organism evidence="9 10">
    <name type="scientific">Plakobranchus ocellatus</name>
    <dbReference type="NCBI Taxonomy" id="259542"/>
    <lineage>
        <taxon>Eukaryota</taxon>
        <taxon>Metazoa</taxon>
        <taxon>Spiralia</taxon>
        <taxon>Lophotrochozoa</taxon>
        <taxon>Mollusca</taxon>
        <taxon>Gastropoda</taxon>
        <taxon>Heterobranchia</taxon>
        <taxon>Euthyneura</taxon>
        <taxon>Panpulmonata</taxon>
        <taxon>Sacoglossa</taxon>
        <taxon>Placobranchoidea</taxon>
        <taxon>Plakobranchidae</taxon>
        <taxon>Plakobranchus</taxon>
    </lineage>
</organism>
<dbReference type="InterPro" id="IPR023415">
    <property type="entry name" value="LDLR_class-A_CS"/>
</dbReference>
<keyword evidence="7 8" id="KW-1015">Disulfide bond</keyword>
<sequence>MSHAERLMIKRILSTLSDARYSLEDIPDGVHIPEDCYLQDAFLCNVGDQPIQCVSSSLTCDQVADCKNGWDESVKICGCLPHEFQCNSSHCIDLVKRCDRTLDCQDGEDEEDCEDALPGGIDGIVASESALRSAGSLLSWVRAPPPVPWPDGGPESQGDSGEFDITTKDLGKSHRRMPRETFECLTTHSKCANHKCVPRAKVCDFVDDCGDNSDETCRRSGGSSGRAIGYHVRCPRLEYESGPRLFNISPQCPLNMKWMIRLFFLKPSKLKVATESSGNLPQNAVC</sequence>
<dbReference type="CDD" id="cd00112">
    <property type="entry name" value="LDLa"/>
    <property type="match status" value="2"/>
</dbReference>
<feature type="disulfide bond" evidence="8">
    <location>
        <begin position="184"/>
        <end position="196"/>
    </location>
</feature>
<dbReference type="PANTHER" id="PTHR24270">
    <property type="entry name" value="LOW-DENSITY LIPOPROTEIN RECEPTOR-RELATED"/>
    <property type="match status" value="1"/>
</dbReference>
<comment type="subcellular location">
    <subcellularLocation>
        <location evidence="2">Endomembrane system</location>
    </subcellularLocation>
    <subcellularLocation>
        <location evidence="1">Membrane</location>
        <topology evidence="1">Single-pass membrane protein</topology>
    </subcellularLocation>
</comment>
<evidence type="ECO:0000256" key="4">
    <source>
        <dbReference type="ARBA" id="ARBA00022737"/>
    </source>
</evidence>
<dbReference type="SMART" id="SM00192">
    <property type="entry name" value="LDLa"/>
    <property type="match status" value="3"/>
</dbReference>
<evidence type="ECO:0000256" key="2">
    <source>
        <dbReference type="ARBA" id="ARBA00004308"/>
    </source>
</evidence>
<keyword evidence="6" id="KW-0472">Membrane</keyword>
<dbReference type="Proteomes" id="UP000735302">
    <property type="component" value="Unassembled WGS sequence"/>
</dbReference>
<keyword evidence="5" id="KW-1133">Transmembrane helix</keyword>
<comment type="caution">
    <text evidence="8">Lacks conserved residue(s) required for the propagation of feature annotation.</text>
</comment>
<proteinExistence type="predicted"/>
<evidence type="ECO:0000256" key="3">
    <source>
        <dbReference type="ARBA" id="ARBA00022692"/>
    </source>
</evidence>
<evidence type="ECO:0000256" key="8">
    <source>
        <dbReference type="PROSITE-ProRule" id="PRU00124"/>
    </source>
</evidence>
<keyword evidence="10" id="KW-1185">Reference proteome</keyword>
<dbReference type="SUPFAM" id="SSF57424">
    <property type="entry name" value="LDL receptor-like module"/>
    <property type="match status" value="3"/>
</dbReference>
<feature type="disulfide bond" evidence="8">
    <location>
        <begin position="86"/>
        <end position="104"/>
    </location>
</feature>
<keyword evidence="9" id="KW-0675">Receptor</keyword>
<evidence type="ECO:0000313" key="10">
    <source>
        <dbReference type="Proteomes" id="UP000735302"/>
    </source>
</evidence>
<feature type="disulfide bond" evidence="8">
    <location>
        <begin position="98"/>
        <end position="113"/>
    </location>
</feature>
<dbReference type="InterPro" id="IPR002172">
    <property type="entry name" value="LDrepeatLR_classA_rpt"/>
</dbReference>
<dbReference type="GO" id="GO:0012505">
    <property type="term" value="C:endomembrane system"/>
    <property type="evidence" value="ECO:0007669"/>
    <property type="project" value="UniProtKB-SubCell"/>
</dbReference>
<gene>
    <name evidence="9" type="ORF">PoB_002826200</name>
</gene>
<name>A0AAV4A4D1_9GAST</name>
<reference evidence="9 10" key="1">
    <citation type="journal article" date="2021" name="Elife">
        <title>Chloroplast acquisition without the gene transfer in kleptoplastic sea slugs, Plakobranchus ocellatus.</title>
        <authorList>
            <person name="Maeda T."/>
            <person name="Takahashi S."/>
            <person name="Yoshida T."/>
            <person name="Shimamura S."/>
            <person name="Takaki Y."/>
            <person name="Nagai Y."/>
            <person name="Toyoda A."/>
            <person name="Suzuki Y."/>
            <person name="Arimoto A."/>
            <person name="Ishii H."/>
            <person name="Satoh N."/>
            <person name="Nishiyama T."/>
            <person name="Hasebe M."/>
            <person name="Maruyama T."/>
            <person name="Minagawa J."/>
            <person name="Obokata J."/>
            <person name="Shigenobu S."/>
        </authorList>
    </citation>
    <scope>NUCLEOTIDE SEQUENCE [LARGE SCALE GENOMIC DNA]</scope>
</reference>
<dbReference type="GO" id="GO:0005886">
    <property type="term" value="C:plasma membrane"/>
    <property type="evidence" value="ECO:0007669"/>
    <property type="project" value="TreeGrafter"/>
</dbReference>
<dbReference type="Pfam" id="PF00057">
    <property type="entry name" value="Ldl_recept_a"/>
    <property type="match status" value="2"/>
</dbReference>
<keyword evidence="3" id="KW-0812">Transmembrane</keyword>
<comment type="caution">
    <text evidence="9">The sequence shown here is derived from an EMBL/GenBank/DDBJ whole genome shotgun (WGS) entry which is preliminary data.</text>
</comment>
<dbReference type="AlphaFoldDB" id="A0AAV4A4D1"/>
<dbReference type="InterPro" id="IPR036055">
    <property type="entry name" value="LDL_receptor-like_sf"/>
</dbReference>
<keyword evidence="9" id="KW-0449">Lipoprotein</keyword>
<protein>
    <submittedName>
        <fullName evidence="9">Low-density lipoprotein receptor-related protein</fullName>
    </submittedName>
</protein>
<dbReference type="PROSITE" id="PS50068">
    <property type="entry name" value="LDLRA_2"/>
    <property type="match status" value="3"/>
</dbReference>
<evidence type="ECO:0000313" key="9">
    <source>
        <dbReference type="EMBL" id="GFO01757.1"/>
    </source>
</evidence>
<dbReference type="Gene3D" id="4.10.400.10">
    <property type="entry name" value="Low-density Lipoprotein Receptor"/>
    <property type="match status" value="2"/>
</dbReference>
<accession>A0AAV4A4D1</accession>
<evidence type="ECO:0000256" key="5">
    <source>
        <dbReference type="ARBA" id="ARBA00022989"/>
    </source>
</evidence>
<evidence type="ECO:0000256" key="6">
    <source>
        <dbReference type="ARBA" id="ARBA00023136"/>
    </source>
</evidence>
<feature type="disulfide bond" evidence="8">
    <location>
        <begin position="79"/>
        <end position="91"/>
    </location>
</feature>
<dbReference type="PRINTS" id="PR00261">
    <property type="entry name" value="LDLRECEPTOR"/>
</dbReference>